<evidence type="ECO:0000313" key="3">
    <source>
        <dbReference type="Proteomes" id="UP000183257"/>
    </source>
</evidence>
<proteinExistence type="predicted"/>
<reference evidence="3" key="1">
    <citation type="submission" date="2016-11" db="EMBL/GenBank/DDBJ databases">
        <authorList>
            <person name="Varghese N."/>
            <person name="Submissions S."/>
        </authorList>
    </citation>
    <scope>NUCLEOTIDE SEQUENCE [LARGE SCALE GENOMIC DNA]</scope>
    <source>
        <strain evidence="3">DSM 24786</strain>
    </source>
</reference>
<evidence type="ECO:0000313" key="2">
    <source>
        <dbReference type="EMBL" id="SFW24909.1"/>
    </source>
</evidence>
<dbReference type="STRING" id="76595.SAMN05660313_00765"/>
<dbReference type="RefSeq" id="WP_072302421.1">
    <property type="nucleotide sequence ID" value="NZ_FPIY01000001.1"/>
</dbReference>
<keyword evidence="3" id="KW-1185">Reference proteome</keyword>
<keyword evidence="1" id="KW-0732">Signal</keyword>
<accession>A0A1K1MPC8</accession>
<dbReference type="OrthoDB" id="1162322at2"/>
<feature type="chain" id="PRO_5012611263" evidence="1">
    <location>
        <begin position="20"/>
        <end position="285"/>
    </location>
</feature>
<protein>
    <submittedName>
        <fullName evidence="2">Uncharacterized protein</fullName>
    </submittedName>
</protein>
<dbReference type="AlphaFoldDB" id="A0A1K1MPC8"/>
<organism evidence="2 3">
    <name type="scientific">Cellulophaga fucicola</name>
    <dbReference type="NCBI Taxonomy" id="76595"/>
    <lineage>
        <taxon>Bacteria</taxon>
        <taxon>Pseudomonadati</taxon>
        <taxon>Bacteroidota</taxon>
        <taxon>Flavobacteriia</taxon>
        <taxon>Flavobacteriales</taxon>
        <taxon>Flavobacteriaceae</taxon>
        <taxon>Cellulophaga</taxon>
    </lineage>
</organism>
<dbReference type="Proteomes" id="UP000183257">
    <property type="component" value="Unassembled WGS sequence"/>
</dbReference>
<name>A0A1K1MPC8_9FLAO</name>
<evidence type="ECO:0000256" key="1">
    <source>
        <dbReference type="SAM" id="SignalP"/>
    </source>
</evidence>
<dbReference type="EMBL" id="FPIY01000001">
    <property type="protein sequence ID" value="SFW24909.1"/>
    <property type="molecule type" value="Genomic_DNA"/>
</dbReference>
<feature type="signal peptide" evidence="1">
    <location>
        <begin position="1"/>
        <end position="19"/>
    </location>
</feature>
<sequence>MKKQLLIASLFLVSLGATAQKIKEKKGEIFLDKVKVANIEKVKTETPKYYQISDVDGNPLFKVKTFVYKSILFHDDETTDYHVVTGDKIQDTLAIVEKGFYITQKRIVKYLVEAGFLNSNGYNEANIPNLIAKSTKIPTKLVELQNNEKELKKHIGYKVERDFENRDIFIKTYAPKQTTSIKSTMVVTATELEIYQNTATEENPDSEPLLIGYGVYEYSQLLNNTTYKKTYLLNAKRVPLASYVTYNYKTYVPFRKEESDKLDKLKTKEEVLKAMAINHILREKL</sequence>
<gene>
    <name evidence="2" type="ORF">SAMN05660313_00765</name>
</gene>